<dbReference type="UniPathway" id="UPA00767">
    <property type="reaction ID" value="UER00751"/>
</dbReference>
<protein>
    <recommendedName>
        <fullName evidence="5 16">Squalene synthase</fullName>
        <shortName evidence="16">SQS</shortName>
        <shortName evidence="16">SS</shortName>
        <ecNumber evidence="5 16">2.5.1.21</ecNumber>
    </recommendedName>
</protein>
<dbReference type="FunFam" id="1.10.600.10:FF:000003">
    <property type="entry name" value="Farnesyl-diphosphate farnesyltransferase 1"/>
    <property type="match status" value="1"/>
</dbReference>
<dbReference type="PROSITE" id="PS01045">
    <property type="entry name" value="SQUALEN_PHYTOEN_SYN_2"/>
    <property type="match status" value="1"/>
</dbReference>
<keyword evidence="9" id="KW-0752">Steroid biosynthesis</keyword>
<evidence type="ECO:0000256" key="10">
    <source>
        <dbReference type="ARBA" id="ARBA00022989"/>
    </source>
</evidence>
<evidence type="ECO:0000256" key="13">
    <source>
        <dbReference type="ARBA" id="ARBA00023136"/>
    </source>
</evidence>
<dbReference type="InterPro" id="IPR006449">
    <property type="entry name" value="Squal_synth-like"/>
</dbReference>
<dbReference type="InterPro" id="IPR019845">
    <property type="entry name" value="Squalene/phytoene_synthase_CS"/>
</dbReference>
<evidence type="ECO:0000256" key="4">
    <source>
        <dbReference type="ARBA" id="ARBA00006251"/>
    </source>
</evidence>
<evidence type="ECO:0000256" key="1">
    <source>
        <dbReference type="ARBA" id="ARBA00001946"/>
    </source>
</evidence>
<keyword evidence="12" id="KW-0443">Lipid metabolism</keyword>
<reference evidence="17 18" key="1">
    <citation type="journal article" date="2016" name="Proc. Natl. Acad. Sci. U.S.A.">
        <title>Comparative genomics of biotechnologically important yeasts.</title>
        <authorList>
            <person name="Riley R."/>
            <person name="Haridas S."/>
            <person name="Wolfe K.H."/>
            <person name="Lopes M.R."/>
            <person name="Hittinger C.T."/>
            <person name="Goeker M."/>
            <person name="Salamov A.A."/>
            <person name="Wisecaver J.H."/>
            <person name="Long T.M."/>
            <person name="Calvey C.H."/>
            <person name="Aerts A.L."/>
            <person name="Barry K.W."/>
            <person name="Choi C."/>
            <person name="Clum A."/>
            <person name="Coughlan A.Y."/>
            <person name="Deshpande S."/>
            <person name="Douglass A.P."/>
            <person name="Hanson S.J."/>
            <person name="Klenk H.-P."/>
            <person name="LaButti K.M."/>
            <person name="Lapidus A."/>
            <person name="Lindquist E.A."/>
            <person name="Lipzen A.M."/>
            <person name="Meier-Kolthoff J.P."/>
            <person name="Ohm R.A."/>
            <person name="Otillar R.P."/>
            <person name="Pangilinan J.L."/>
            <person name="Peng Y."/>
            <person name="Rokas A."/>
            <person name="Rosa C.A."/>
            <person name="Scheuner C."/>
            <person name="Sibirny A.A."/>
            <person name="Slot J.C."/>
            <person name="Stielow J.B."/>
            <person name="Sun H."/>
            <person name="Kurtzman C.P."/>
            <person name="Blackwell M."/>
            <person name="Grigoriev I.V."/>
            <person name="Jeffries T.W."/>
        </authorList>
    </citation>
    <scope>NUCLEOTIDE SEQUENCE [LARGE SCALE GENOMIC DNA]</scope>
    <source>
        <strain evidence="17 18">DSM 6958</strain>
    </source>
</reference>
<dbReference type="PANTHER" id="PTHR11626">
    <property type="entry name" value="FARNESYL-DIPHOSPHATE FARNESYLTRANSFERASE"/>
    <property type="match status" value="1"/>
</dbReference>
<dbReference type="GO" id="GO:0006696">
    <property type="term" value="P:ergosterol biosynthetic process"/>
    <property type="evidence" value="ECO:0007669"/>
    <property type="project" value="TreeGrafter"/>
</dbReference>
<dbReference type="NCBIfam" id="TIGR01559">
    <property type="entry name" value="squal_synth"/>
    <property type="match status" value="1"/>
</dbReference>
<evidence type="ECO:0000256" key="5">
    <source>
        <dbReference type="ARBA" id="ARBA00012373"/>
    </source>
</evidence>
<comment type="pathway">
    <text evidence="3 16">Terpene metabolism; lanosterol biosynthesis; lanosterol from farnesyl diphosphate: step 1/3.</text>
</comment>
<dbReference type="STRING" id="857566.A0A1E3PQP9"/>
<evidence type="ECO:0000313" key="17">
    <source>
        <dbReference type="EMBL" id="ODQ67741.1"/>
    </source>
</evidence>
<feature type="transmembrane region" description="Helical" evidence="16">
    <location>
        <begin position="403"/>
        <end position="426"/>
    </location>
</feature>
<comment type="catalytic activity">
    <reaction evidence="16">
        <text>2 (2E,6E)-farnesyl diphosphate + NADH + H(+) = squalene + 2 diphosphate + NAD(+)</text>
        <dbReference type="Rhea" id="RHEA:32299"/>
        <dbReference type="ChEBI" id="CHEBI:15378"/>
        <dbReference type="ChEBI" id="CHEBI:15440"/>
        <dbReference type="ChEBI" id="CHEBI:33019"/>
        <dbReference type="ChEBI" id="CHEBI:57540"/>
        <dbReference type="ChEBI" id="CHEBI:57945"/>
        <dbReference type="ChEBI" id="CHEBI:175763"/>
        <dbReference type="EC" id="2.5.1.21"/>
    </reaction>
</comment>
<dbReference type="Pfam" id="PF00494">
    <property type="entry name" value="SQS_PSY"/>
    <property type="match status" value="1"/>
</dbReference>
<comment type="similarity">
    <text evidence="4 16">Belongs to the phytoene/squalene synthase family.</text>
</comment>
<organism evidence="17 18">
    <name type="scientific">Nadsonia fulvescens var. elongata DSM 6958</name>
    <dbReference type="NCBI Taxonomy" id="857566"/>
    <lineage>
        <taxon>Eukaryota</taxon>
        <taxon>Fungi</taxon>
        <taxon>Dikarya</taxon>
        <taxon>Ascomycota</taxon>
        <taxon>Saccharomycotina</taxon>
        <taxon>Dipodascomycetes</taxon>
        <taxon>Dipodascales</taxon>
        <taxon>Dipodascales incertae sedis</taxon>
        <taxon>Nadsonia</taxon>
    </lineage>
</organism>
<dbReference type="SFLD" id="SFLDS00005">
    <property type="entry name" value="Isoprenoid_Synthase_Type_I"/>
    <property type="match status" value="1"/>
</dbReference>
<keyword evidence="18" id="KW-1185">Reference proteome</keyword>
<dbReference type="SFLD" id="SFLDG01018">
    <property type="entry name" value="Squalene/Phytoene_Synthase_Lik"/>
    <property type="match status" value="1"/>
</dbReference>
<dbReference type="InterPro" id="IPR033904">
    <property type="entry name" value="Trans_IPPS_HH"/>
</dbReference>
<name>A0A1E3PQP9_9ASCO</name>
<evidence type="ECO:0000256" key="8">
    <source>
        <dbReference type="ARBA" id="ARBA00022692"/>
    </source>
</evidence>
<dbReference type="GO" id="GO:0055056">
    <property type="term" value="F:D-glucose transmembrane transporter activity"/>
    <property type="evidence" value="ECO:0007669"/>
    <property type="project" value="UniProtKB-UniRule"/>
</dbReference>
<dbReference type="EC" id="2.5.1.21" evidence="5 16"/>
<accession>A0A1E3PQP9</accession>
<keyword evidence="10 16" id="KW-1133">Transmembrane helix</keyword>
<keyword evidence="14" id="KW-1207">Sterol metabolism</keyword>
<dbReference type="InterPro" id="IPR002060">
    <property type="entry name" value="Squ/phyt_synthse"/>
</dbReference>
<keyword evidence="11" id="KW-0756">Sterol biosynthesis</keyword>
<evidence type="ECO:0000256" key="3">
    <source>
        <dbReference type="ARBA" id="ARBA00005057"/>
    </source>
</evidence>
<keyword evidence="13 16" id="KW-0472">Membrane</keyword>
<keyword evidence="15" id="KW-0753">Steroid metabolism</keyword>
<evidence type="ECO:0000313" key="18">
    <source>
        <dbReference type="Proteomes" id="UP000095009"/>
    </source>
</evidence>
<evidence type="ECO:0000256" key="14">
    <source>
        <dbReference type="ARBA" id="ARBA00023166"/>
    </source>
</evidence>
<dbReference type="GO" id="GO:0005789">
    <property type="term" value="C:endoplasmic reticulum membrane"/>
    <property type="evidence" value="ECO:0007669"/>
    <property type="project" value="EnsemblFungi"/>
</dbReference>
<evidence type="ECO:0000256" key="7">
    <source>
        <dbReference type="ARBA" id="ARBA00022679"/>
    </source>
</evidence>
<dbReference type="InterPro" id="IPR044844">
    <property type="entry name" value="Trans_IPPS_euk-type"/>
</dbReference>
<sequence>MGKVWDLVSHPLELRAALHLKFVRKPLHPRDTSLDAPSLKRCYELLNLTSRSFAAVIQELHPELRDAVMLFYIILRALDTIEDDMTIPEEKKIKHLLAFYTYLETNDWTFTESGPNEKDAVVLVEFDKVLVEYHKLKPEYQAIISDITKRMGAGMADYVVDKDFNKSGIKTIKAFDLYCHHVAGIVGEGLTRLTILAKFATPVLEKNPRLHDSMGLFLQKVNIFRDYREDLDDGRTFWPKEIWGNYAENLSDFIKPEFTQQGLYCISDLLVNALGHAVDCLEYLNNVTDTSVFTFCSIPQVMAIATLELVYQNPKVFQTNIKIRKGQAATLISESETMAGVCRIFREYIRKIHHKSRPEDPNYLRIGIACGKIEQYIEELFPTNDGMMEKSESRLATERVENLVLFGAYATFFAISASLFYGMLCLTGSIFGPNYLNDHSSSARSAIITKTIQTVVTGASSVAHDEL</sequence>
<dbReference type="CDD" id="cd00683">
    <property type="entry name" value="Trans_IPPS_HH"/>
    <property type="match status" value="1"/>
</dbReference>
<comment type="subcellular location">
    <subcellularLocation>
        <location evidence="2">Membrane</location>
    </subcellularLocation>
</comment>
<dbReference type="Proteomes" id="UP000095009">
    <property type="component" value="Unassembled WGS sequence"/>
</dbReference>
<comment type="catalytic activity">
    <reaction evidence="16">
        <text>2 (2E,6E)-farnesyl diphosphate + NADPH + H(+) = squalene + 2 diphosphate + NADP(+)</text>
        <dbReference type="Rhea" id="RHEA:32295"/>
        <dbReference type="ChEBI" id="CHEBI:15378"/>
        <dbReference type="ChEBI" id="CHEBI:15440"/>
        <dbReference type="ChEBI" id="CHEBI:33019"/>
        <dbReference type="ChEBI" id="CHEBI:57783"/>
        <dbReference type="ChEBI" id="CHEBI:58349"/>
        <dbReference type="ChEBI" id="CHEBI:175763"/>
        <dbReference type="EC" id="2.5.1.21"/>
    </reaction>
</comment>
<dbReference type="PANTHER" id="PTHR11626:SF2">
    <property type="entry name" value="SQUALENE SYNTHASE"/>
    <property type="match status" value="1"/>
</dbReference>
<dbReference type="Gene3D" id="1.10.600.10">
    <property type="entry name" value="Farnesyl Diphosphate Synthase"/>
    <property type="match status" value="1"/>
</dbReference>
<dbReference type="EMBL" id="KV454406">
    <property type="protein sequence ID" value="ODQ67741.1"/>
    <property type="molecule type" value="Genomic_DNA"/>
</dbReference>
<dbReference type="GO" id="GO:1902767">
    <property type="term" value="P:isoprenoid biosynthetic process via mevalonate"/>
    <property type="evidence" value="ECO:0007669"/>
    <property type="project" value="EnsemblFungi"/>
</dbReference>
<dbReference type="GO" id="GO:0045338">
    <property type="term" value="P:farnesyl diphosphate metabolic process"/>
    <property type="evidence" value="ECO:0007669"/>
    <property type="project" value="InterPro"/>
</dbReference>
<evidence type="ECO:0000256" key="2">
    <source>
        <dbReference type="ARBA" id="ARBA00004370"/>
    </source>
</evidence>
<dbReference type="GO" id="GO:0051996">
    <property type="term" value="F:squalene synthase [NAD(P)H] activity"/>
    <property type="evidence" value="ECO:0007669"/>
    <property type="project" value="UniProtKB-UniRule"/>
</dbReference>
<gene>
    <name evidence="17" type="ORF">NADFUDRAFT_48414</name>
</gene>
<evidence type="ECO:0000256" key="6">
    <source>
        <dbReference type="ARBA" id="ARBA00022516"/>
    </source>
</evidence>
<evidence type="ECO:0000256" key="15">
    <source>
        <dbReference type="ARBA" id="ARBA00023221"/>
    </source>
</evidence>
<dbReference type="AlphaFoldDB" id="A0A1E3PQP9"/>
<keyword evidence="8 16" id="KW-0812">Transmembrane</keyword>
<dbReference type="PROSITE" id="PS01044">
    <property type="entry name" value="SQUALEN_PHYTOEN_SYN_1"/>
    <property type="match status" value="1"/>
</dbReference>
<keyword evidence="7 16" id="KW-0808">Transferase</keyword>
<comment type="cofactor">
    <cofactor evidence="1 16">
        <name>Mg(2+)</name>
        <dbReference type="ChEBI" id="CHEBI:18420"/>
    </cofactor>
</comment>
<evidence type="ECO:0000256" key="11">
    <source>
        <dbReference type="ARBA" id="ARBA00023011"/>
    </source>
</evidence>
<dbReference type="SUPFAM" id="SSF48576">
    <property type="entry name" value="Terpenoid synthases"/>
    <property type="match status" value="1"/>
</dbReference>
<evidence type="ECO:0000256" key="12">
    <source>
        <dbReference type="ARBA" id="ARBA00023098"/>
    </source>
</evidence>
<comment type="function">
    <text evidence="16">Catalyzes the condensation of 2 farnesyl pyrophosphate (FPP) moieties to form squalene.</text>
</comment>
<evidence type="ECO:0000256" key="16">
    <source>
        <dbReference type="RuleBase" id="RU368088"/>
    </source>
</evidence>
<dbReference type="OrthoDB" id="431150at2759"/>
<evidence type="ECO:0000256" key="9">
    <source>
        <dbReference type="ARBA" id="ARBA00022955"/>
    </source>
</evidence>
<proteinExistence type="inferred from homology"/>
<dbReference type="InterPro" id="IPR008949">
    <property type="entry name" value="Isoprenoid_synthase_dom_sf"/>
</dbReference>
<keyword evidence="6" id="KW-0444">Lipid biosynthesis</keyword>